<dbReference type="EMBL" id="JBHSQJ010000147">
    <property type="protein sequence ID" value="MFC5911168.1"/>
    <property type="molecule type" value="Genomic_DNA"/>
</dbReference>
<feature type="region of interest" description="Disordered" evidence="3">
    <location>
        <begin position="383"/>
        <end position="402"/>
    </location>
</feature>
<evidence type="ECO:0000313" key="6">
    <source>
        <dbReference type="EMBL" id="MFC5911168.1"/>
    </source>
</evidence>
<accession>A0ABW1GAW5</accession>
<evidence type="ECO:0000256" key="2">
    <source>
        <dbReference type="ARBA" id="ARBA00022679"/>
    </source>
</evidence>
<dbReference type="Proteomes" id="UP001596174">
    <property type="component" value="Unassembled WGS sequence"/>
</dbReference>
<reference evidence="7" key="1">
    <citation type="journal article" date="2019" name="Int. J. Syst. Evol. Microbiol.">
        <title>The Global Catalogue of Microorganisms (GCM) 10K type strain sequencing project: providing services to taxonomists for standard genome sequencing and annotation.</title>
        <authorList>
            <consortium name="The Broad Institute Genomics Platform"/>
            <consortium name="The Broad Institute Genome Sequencing Center for Infectious Disease"/>
            <person name="Wu L."/>
            <person name="Ma J."/>
        </authorList>
    </citation>
    <scope>NUCLEOTIDE SEQUENCE [LARGE SCALE GENOMIC DNA]</scope>
    <source>
        <strain evidence="7">JCM 4816</strain>
    </source>
</reference>
<keyword evidence="7" id="KW-1185">Reference proteome</keyword>
<gene>
    <name evidence="6" type="ORF">ACFP3V_28675</name>
</gene>
<feature type="compositionally biased region" description="Low complexity" evidence="3">
    <location>
        <begin position="387"/>
        <end position="402"/>
    </location>
</feature>
<name>A0ABW1GAW5_9ACTN</name>
<protein>
    <submittedName>
        <fullName evidence="6">Glycosyltransferase family 4 protein</fullName>
    </submittedName>
</protein>
<dbReference type="Pfam" id="PF13439">
    <property type="entry name" value="Glyco_transf_4"/>
    <property type="match status" value="1"/>
</dbReference>
<feature type="domain" description="Glycosyltransferase subfamily 4-like N-terminal" evidence="5">
    <location>
        <begin position="25"/>
        <end position="189"/>
    </location>
</feature>
<dbReference type="PANTHER" id="PTHR45947:SF3">
    <property type="entry name" value="SULFOQUINOVOSYL TRANSFERASE SQD2"/>
    <property type="match status" value="1"/>
</dbReference>
<evidence type="ECO:0000313" key="7">
    <source>
        <dbReference type="Proteomes" id="UP001596174"/>
    </source>
</evidence>
<evidence type="ECO:0000259" key="5">
    <source>
        <dbReference type="Pfam" id="PF13439"/>
    </source>
</evidence>
<dbReference type="SUPFAM" id="SSF53756">
    <property type="entry name" value="UDP-Glycosyltransferase/glycogen phosphorylase"/>
    <property type="match status" value="1"/>
</dbReference>
<comment type="caution">
    <text evidence="6">The sequence shown here is derived from an EMBL/GenBank/DDBJ whole genome shotgun (WGS) entry which is preliminary data.</text>
</comment>
<dbReference type="InterPro" id="IPR050194">
    <property type="entry name" value="Glycosyltransferase_grp1"/>
</dbReference>
<dbReference type="PANTHER" id="PTHR45947">
    <property type="entry name" value="SULFOQUINOVOSYL TRANSFERASE SQD2"/>
    <property type="match status" value="1"/>
</dbReference>
<dbReference type="Pfam" id="PF00534">
    <property type="entry name" value="Glycos_transf_1"/>
    <property type="match status" value="1"/>
</dbReference>
<dbReference type="InterPro" id="IPR028098">
    <property type="entry name" value="Glyco_trans_4-like_N"/>
</dbReference>
<dbReference type="Gene3D" id="3.40.50.2000">
    <property type="entry name" value="Glycogen Phosphorylase B"/>
    <property type="match status" value="2"/>
</dbReference>
<dbReference type="CDD" id="cd03808">
    <property type="entry name" value="GT4_CapM-like"/>
    <property type="match status" value="1"/>
</dbReference>
<dbReference type="RefSeq" id="WP_380589651.1">
    <property type="nucleotide sequence ID" value="NZ_JBHSQJ010000147.1"/>
</dbReference>
<feature type="domain" description="Glycosyl transferase family 1" evidence="4">
    <location>
        <begin position="201"/>
        <end position="362"/>
    </location>
</feature>
<sequence length="402" mass="42804">MTAGTAPRSADRLRVAVVITRMQAGAGVVALRGARALDPDRYRVTLVAGSGDRLLDEAVGAGLEVVLEPSLRSPIAPLDDLRALFRLATLFRQRSFDVVHTHSAKAGAIGREAARRAGVPRLVHTYHGLPFHEFQSPPRRGAYARIERRLGRFTDVGLCVGTAVSVEVVRRGLLSPERIRTIAVPVDRDATIRSPQTRARARRLLGLPESGAVVGSVGRLCYQKAPEHFVAAMAALGRPEVTGVWVGGGELAQQAAESARRALPAARVVLVGEREDVPELLPAFDVFALPSRYEGLPVAICEAMVCGVPVVASAVNSVPDVVRPGETGLLAPPQRPELLAAAIGHLLDRPDEASRMAAAARARIDERYTERALADTLTAAYGPPPARAATATTTEAPLHTRI</sequence>
<evidence type="ECO:0000256" key="1">
    <source>
        <dbReference type="ARBA" id="ARBA00022676"/>
    </source>
</evidence>
<keyword evidence="2" id="KW-0808">Transferase</keyword>
<evidence type="ECO:0000256" key="3">
    <source>
        <dbReference type="SAM" id="MobiDB-lite"/>
    </source>
</evidence>
<proteinExistence type="predicted"/>
<keyword evidence="1" id="KW-0328">Glycosyltransferase</keyword>
<organism evidence="6 7">
    <name type="scientific">Streptacidiphilus monticola</name>
    <dbReference type="NCBI Taxonomy" id="2161674"/>
    <lineage>
        <taxon>Bacteria</taxon>
        <taxon>Bacillati</taxon>
        <taxon>Actinomycetota</taxon>
        <taxon>Actinomycetes</taxon>
        <taxon>Kitasatosporales</taxon>
        <taxon>Streptomycetaceae</taxon>
        <taxon>Streptacidiphilus</taxon>
    </lineage>
</organism>
<dbReference type="InterPro" id="IPR001296">
    <property type="entry name" value="Glyco_trans_1"/>
</dbReference>
<evidence type="ECO:0000259" key="4">
    <source>
        <dbReference type="Pfam" id="PF00534"/>
    </source>
</evidence>